<dbReference type="PANTHER" id="PTHR31286">
    <property type="entry name" value="GLYCINE-RICH CELL WALL STRUCTURAL PROTEIN 1.8-LIKE"/>
    <property type="match status" value="1"/>
</dbReference>
<evidence type="ECO:0000259" key="2">
    <source>
        <dbReference type="Pfam" id="PF14392"/>
    </source>
</evidence>
<dbReference type="EMBL" id="CP136897">
    <property type="protein sequence ID" value="WOL17436.1"/>
    <property type="molecule type" value="Genomic_DNA"/>
</dbReference>
<dbReference type="Proteomes" id="UP001327560">
    <property type="component" value="Chromosome 8"/>
</dbReference>
<gene>
    <name evidence="3" type="ORF">Cni_G26228</name>
</gene>
<evidence type="ECO:0000256" key="1">
    <source>
        <dbReference type="SAM" id="MobiDB-lite"/>
    </source>
</evidence>
<dbReference type="InterPro" id="IPR040256">
    <property type="entry name" value="At4g02000-like"/>
</dbReference>
<dbReference type="AlphaFoldDB" id="A0AAQ3QLT5"/>
<feature type="compositionally biased region" description="Polar residues" evidence="1">
    <location>
        <begin position="143"/>
        <end position="164"/>
    </location>
</feature>
<name>A0AAQ3QLT5_9LILI</name>
<keyword evidence="4" id="KW-1185">Reference proteome</keyword>
<protein>
    <recommendedName>
        <fullName evidence="2">Zinc knuckle CX2CX4HX4C domain-containing protein</fullName>
    </recommendedName>
</protein>
<feature type="region of interest" description="Disordered" evidence="1">
    <location>
        <begin position="118"/>
        <end position="166"/>
    </location>
</feature>
<evidence type="ECO:0000313" key="3">
    <source>
        <dbReference type="EMBL" id="WOL17436.1"/>
    </source>
</evidence>
<evidence type="ECO:0000313" key="4">
    <source>
        <dbReference type="Proteomes" id="UP001327560"/>
    </source>
</evidence>
<feature type="domain" description="Zinc knuckle CX2CX4HX4C" evidence="2">
    <location>
        <begin position="65"/>
        <end position="87"/>
    </location>
</feature>
<proteinExistence type="predicted"/>
<organism evidence="3 4">
    <name type="scientific">Canna indica</name>
    <name type="common">Indian-shot</name>
    <dbReference type="NCBI Taxonomy" id="4628"/>
    <lineage>
        <taxon>Eukaryota</taxon>
        <taxon>Viridiplantae</taxon>
        <taxon>Streptophyta</taxon>
        <taxon>Embryophyta</taxon>
        <taxon>Tracheophyta</taxon>
        <taxon>Spermatophyta</taxon>
        <taxon>Magnoliopsida</taxon>
        <taxon>Liliopsida</taxon>
        <taxon>Zingiberales</taxon>
        <taxon>Cannaceae</taxon>
        <taxon>Canna</taxon>
    </lineage>
</organism>
<sequence length="269" mass="29875">MEYWFEYILFKIASLLGKPIKVDDQSFNWERGKFIRICIEIDLTKPVKQGVWIGKPNIGLFQAVRYERLVVFCFTCDLIGHNASNCSTKSTVIDLNMSVDATADADALANDISRIDVSREPDSSSSTNGPWVRVTRRPRRKGPNSNSVQNTSSQIRNDNGSQDYVNEDVPSLVRTNNNPFNYSSDHPKELSLNNSSSKANSVIVNKARNNTVFPDGTDFVKSLGKDWDGIFVGSEGASSGLLLAWKFDYVKVQVTLALTSLGVIIEVVP</sequence>
<dbReference type="PANTHER" id="PTHR31286:SF99">
    <property type="entry name" value="DUF4283 DOMAIN-CONTAINING PROTEIN"/>
    <property type="match status" value="1"/>
</dbReference>
<accession>A0AAQ3QLT5</accession>
<reference evidence="3 4" key="1">
    <citation type="submission" date="2023-10" db="EMBL/GenBank/DDBJ databases">
        <title>Chromosome-scale genome assembly provides insights into flower coloration mechanisms of Canna indica.</title>
        <authorList>
            <person name="Li C."/>
        </authorList>
    </citation>
    <scope>NUCLEOTIDE SEQUENCE [LARGE SCALE GENOMIC DNA]</scope>
    <source>
        <tissue evidence="3">Flower</tissue>
    </source>
</reference>
<dbReference type="Pfam" id="PF14392">
    <property type="entry name" value="zf-CCHC_4"/>
    <property type="match status" value="1"/>
</dbReference>
<dbReference type="InterPro" id="IPR025836">
    <property type="entry name" value="Zn_knuckle_CX2CX4HX4C"/>
</dbReference>